<proteinExistence type="predicted"/>
<evidence type="ECO:0000313" key="2">
    <source>
        <dbReference type="Proteomes" id="UP000073492"/>
    </source>
</evidence>
<sequence>MNTSKSASGQPMDALVDHPTFINGFSTPQEKTYTYYHAGPLFTLGDLHANVLLSRAITKLSNGKFMPLLPQDLEQRGDVEPHNIRDKDIRALLSCDLALFTYDGAELDSGTVVEYMVAKFADIPSVILRSDFRGGGDQGSHPTGAGEPWNLMSSFWPRTKGVVVDGMLEYKKALASAAGDPNQTQHLGDGDAFDVSKAAVADMVDVTARRCVDAMEEVLKMPARMPKDLRGGVYQWLALMPGYAEKDDGKDLDVMKGLLDRKEERGMFN</sequence>
<gene>
    <name evidence="1" type="ORF">AC579_6002</name>
</gene>
<dbReference type="EMBL" id="LFZO01000452">
    <property type="protein sequence ID" value="KXT08402.1"/>
    <property type="molecule type" value="Genomic_DNA"/>
</dbReference>
<dbReference type="Pfam" id="PF05014">
    <property type="entry name" value="Nuc_deoxyrib_tr"/>
    <property type="match status" value="1"/>
</dbReference>
<dbReference type="OrthoDB" id="3644625at2759"/>
<keyword evidence="2" id="KW-1185">Reference proteome</keyword>
<name>A0A139I1E0_9PEZI</name>
<dbReference type="Proteomes" id="UP000073492">
    <property type="component" value="Unassembled WGS sequence"/>
</dbReference>
<organism evidence="1 2">
    <name type="scientific">Pseudocercospora musae</name>
    <dbReference type="NCBI Taxonomy" id="113226"/>
    <lineage>
        <taxon>Eukaryota</taxon>
        <taxon>Fungi</taxon>
        <taxon>Dikarya</taxon>
        <taxon>Ascomycota</taxon>
        <taxon>Pezizomycotina</taxon>
        <taxon>Dothideomycetes</taxon>
        <taxon>Dothideomycetidae</taxon>
        <taxon>Mycosphaerellales</taxon>
        <taxon>Mycosphaerellaceae</taxon>
        <taxon>Pseudocercospora</taxon>
    </lineage>
</organism>
<evidence type="ECO:0000313" key="1">
    <source>
        <dbReference type="EMBL" id="KXT08402.1"/>
    </source>
</evidence>
<dbReference type="SUPFAM" id="SSF52309">
    <property type="entry name" value="N-(deoxy)ribosyltransferase-like"/>
    <property type="match status" value="1"/>
</dbReference>
<reference evidence="1 2" key="1">
    <citation type="submission" date="2015-07" db="EMBL/GenBank/DDBJ databases">
        <title>Comparative genomics of the Sigatoka disease complex on banana suggests a link between parallel evolutionary changes in Pseudocercospora fijiensis and Pseudocercospora eumusae and increased virulence on the banana host.</title>
        <authorList>
            <person name="Chang T.-C."/>
            <person name="Salvucci A."/>
            <person name="Crous P.W."/>
            <person name="Stergiopoulos I."/>
        </authorList>
    </citation>
    <scope>NUCLEOTIDE SEQUENCE [LARGE SCALE GENOMIC DNA]</scope>
    <source>
        <strain evidence="1 2">CBS 116634</strain>
    </source>
</reference>
<comment type="caution">
    <text evidence="1">The sequence shown here is derived from an EMBL/GenBank/DDBJ whole genome shotgun (WGS) entry which is preliminary data.</text>
</comment>
<accession>A0A139I1E0</accession>
<protein>
    <recommendedName>
        <fullName evidence="3">Nucleoside 2-deoxyribosyltransferase</fullName>
    </recommendedName>
</protein>
<dbReference type="Gene3D" id="3.40.50.450">
    <property type="match status" value="1"/>
</dbReference>
<dbReference type="InterPro" id="IPR007710">
    <property type="entry name" value="Nucleoside_deoxyribTrfase"/>
</dbReference>
<dbReference type="AlphaFoldDB" id="A0A139I1E0"/>
<evidence type="ECO:0008006" key="3">
    <source>
        <dbReference type="Google" id="ProtNLM"/>
    </source>
</evidence>